<keyword evidence="7 14" id="KW-1133">Transmembrane helix</keyword>
<dbReference type="Pfam" id="PF02535">
    <property type="entry name" value="Zip"/>
    <property type="match status" value="1"/>
</dbReference>
<feature type="transmembrane region" description="Helical" evidence="14">
    <location>
        <begin position="85"/>
        <end position="102"/>
    </location>
</feature>
<protein>
    <recommendedName>
        <fullName evidence="11">Zinc transporter ZIP3</fullName>
    </recommendedName>
    <alternativeName>
        <fullName evidence="13">Solute carrier family 39 member 3</fullName>
    </alternativeName>
    <alternativeName>
        <fullName evidence="12">Zrt- and Irt-like protein 3</fullName>
    </alternativeName>
</protein>
<feature type="transmembrane region" description="Helical" evidence="14">
    <location>
        <begin position="207"/>
        <end position="227"/>
    </location>
</feature>
<evidence type="ECO:0000313" key="15">
    <source>
        <dbReference type="EMBL" id="KAF8791151.1"/>
    </source>
</evidence>
<evidence type="ECO:0000256" key="8">
    <source>
        <dbReference type="ARBA" id="ARBA00023065"/>
    </source>
</evidence>
<keyword evidence="8" id="KW-0406">Ion transport</keyword>
<dbReference type="GO" id="GO:0016324">
    <property type="term" value="C:apical plasma membrane"/>
    <property type="evidence" value="ECO:0007669"/>
    <property type="project" value="UniProtKB-SubCell"/>
</dbReference>
<dbReference type="OMA" id="MIHECLA"/>
<dbReference type="Proteomes" id="UP000807504">
    <property type="component" value="Unassembled WGS sequence"/>
</dbReference>
<keyword evidence="2" id="KW-0813">Transport</keyword>
<feature type="transmembrane region" description="Helical" evidence="14">
    <location>
        <begin position="41"/>
        <end position="65"/>
    </location>
</feature>
<keyword evidence="6" id="KW-0864">Zinc transport</keyword>
<reference evidence="15" key="2">
    <citation type="submission" date="2020-06" db="EMBL/GenBank/DDBJ databases">
        <authorList>
            <person name="Sheffer M."/>
        </authorList>
    </citation>
    <scope>NUCLEOTIDE SEQUENCE</scope>
</reference>
<dbReference type="PANTHER" id="PTHR11040:SF221">
    <property type="entry name" value="ZINC TRANSPORTER ZIP3"/>
    <property type="match status" value="1"/>
</dbReference>
<sequence>MHIIRVQLLSLFGLFICMVSTFLLPYWWVSRKPNLFGGSKYEVGVSLANCFSGGVFIATFFVGLMPEVRSMFVNVFEEYKITTDFPITEFVIFIGFLLALAIEQSVLDYKERKGTYSSVPSGVSDENPKTELNSSPASCALKEICDSNSLDYDSDNALRTSIKVCNSRSDSESIIGSPEKFHNHSHHGHGHSHDIGQILQGESGIRLGMLMVSLGIHSLFEGLALGLQTSVPVLVNLVVGVAVHELLVAFAMGVNVSRLRLKAPTAIKLALIFSASIPAGQLLGLLIGHYQSTAAVAVSASLQGLAAGTFIHVTFLEVIPAEFNESGPRLLKVFFLGLGFVLLLLCSVLMKDASQPLH</sequence>
<evidence type="ECO:0000256" key="9">
    <source>
        <dbReference type="ARBA" id="ARBA00023136"/>
    </source>
</evidence>
<evidence type="ECO:0000256" key="14">
    <source>
        <dbReference type="SAM" id="Phobius"/>
    </source>
</evidence>
<evidence type="ECO:0000256" key="2">
    <source>
        <dbReference type="ARBA" id="ARBA00022448"/>
    </source>
</evidence>
<feature type="transmembrane region" description="Helical" evidence="14">
    <location>
        <begin position="6"/>
        <end position="29"/>
    </location>
</feature>
<dbReference type="InterPro" id="IPR003689">
    <property type="entry name" value="ZIP"/>
</dbReference>
<evidence type="ECO:0000256" key="6">
    <source>
        <dbReference type="ARBA" id="ARBA00022906"/>
    </source>
</evidence>
<evidence type="ECO:0000313" key="16">
    <source>
        <dbReference type="Proteomes" id="UP000807504"/>
    </source>
</evidence>
<feature type="transmembrane region" description="Helical" evidence="14">
    <location>
        <begin position="294"/>
        <end position="318"/>
    </location>
</feature>
<proteinExistence type="predicted"/>
<feature type="transmembrane region" description="Helical" evidence="14">
    <location>
        <begin position="330"/>
        <end position="350"/>
    </location>
</feature>
<accession>A0A8T0FJG4</accession>
<comment type="subcellular location">
    <subcellularLocation>
        <location evidence="1">Apical cell membrane</location>
        <topology evidence="1">Multi-pass membrane protein</topology>
    </subcellularLocation>
</comment>
<evidence type="ECO:0000256" key="12">
    <source>
        <dbReference type="ARBA" id="ARBA00041702"/>
    </source>
</evidence>
<keyword evidence="3" id="KW-1003">Cell membrane</keyword>
<keyword evidence="5" id="KW-0862">Zinc</keyword>
<dbReference type="PANTHER" id="PTHR11040">
    <property type="entry name" value="ZINC/IRON TRANSPORTER"/>
    <property type="match status" value="1"/>
</dbReference>
<dbReference type="OrthoDB" id="448280at2759"/>
<gene>
    <name evidence="15" type="ORF">HNY73_006069</name>
</gene>
<evidence type="ECO:0000256" key="1">
    <source>
        <dbReference type="ARBA" id="ARBA00004424"/>
    </source>
</evidence>
<evidence type="ECO:0000256" key="7">
    <source>
        <dbReference type="ARBA" id="ARBA00022989"/>
    </source>
</evidence>
<keyword evidence="16" id="KW-1185">Reference proteome</keyword>
<name>A0A8T0FJG4_ARGBR</name>
<evidence type="ECO:0000256" key="11">
    <source>
        <dbReference type="ARBA" id="ARBA00039395"/>
    </source>
</evidence>
<comment type="caution">
    <text evidence="15">The sequence shown here is derived from an EMBL/GenBank/DDBJ whole genome shotgun (WGS) entry which is preliminary data.</text>
</comment>
<keyword evidence="4 14" id="KW-0812">Transmembrane</keyword>
<reference evidence="15" key="1">
    <citation type="journal article" date="2020" name="bioRxiv">
        <title>Chromosome-level reference genome of the European wasp spider Argiope bruennichi: a resource for studies on range expansion and evolutionary adaptation.</title>
        <authorList>
            <person name="Sheffer M.M."/>
            <person name="Hoppe A."/>
            <person name="Krehenwinkel H."/>
            <person name="Uhl G."/>
            <person name="Kuss A.W."/>
            <person name="Jensen L."/>
            <person name="Jensen C."/>
            <person name="Gillespie R.G."/>
            <person name="Hoff K.J."/>
            <person name="Prost S."/>
        </authorList>
    </citation>
    <scope>NUCLEOTIDE SEQUENCE</scope>
</reference>
<keyword evidence="9 14" id="KW-0472">Membrane</keyword>
<dbReference type="AlphaFoldDB" id="A0A8T0FJG4"/>
<feature type="transmembrane region" description="Helical" evidence="14">
    <location>
        <begin position="266"/>
        <end position="288"/>
    </location>
</feature>
<evidence type="ECO:0000256" key="10">
    <source>
        <dbReference type="ARBA" id="ARBA00036307"/>
    </source>
</evidence>
<feature type="transmembrane region" description="Helical" evidence="14">
    <location>
        <begin position="233"/>
        <end position="254"/>
    </location>
</feature>
<organism evidence="15 16">
    <name type="scientific">Argiope bruennichi</name>
    <name type="common">Wasp spider</name>
    <name type="synonym">Aranea bruennichi</name>
    <dbReference type="NCBI Taxonomy" id="94029"/>
    <lineage>
        <taxon>Eukaryota</taxon>
        <taxon>Metazoa</taxon>
        <taxon>Ecdysozoa</taxon>
        <taxon>Arthropoda</taxon>
        <taxon>Chelicerata</taxon>
        <taxon>Arachnida</taxon>
        <taxon>Araneae</taxon>
        <taxon>Araneomorphae</taxon>
        <taxon>Entelegynae</taxon>
        <taxon>Araneoidea</taxon>
        <taxon>Araneidae</taxon>
        <taxon>Argiope</taxon>
    </lineage>
</organism>
<evidence type="ECO:0000256" key="13">
    <source>
        <dbReference type="ARBA" id="ARBA00042778"/>
    </source>
</evidence>
<evidence type="ECO:0000256" key="4">
    <source>
        <dbReference type="ARBA" id="ARBA00022692"/>
    </source>
</evidence>
<evidence type="ECO:0000256" key="3">
    <source>
        <dbReference type="ARBA" id="ARBA00022475"/>
    </source>
</evidence>
<dbReference type="GO" id="GO:0005385">
    <property type="term" value="F:zinc ion transmembrane transporter activity"/>
    <property type="evidence" value="ECO:0007669"/>
    <property type="project" value="TreeGrafter"/>
</dbReference>
<dbReference type="EMBL" id="JABXBU010000011">
    <property type="protein sequence ID" value="KAF8791151.1"/>
    <property type="molecule type" value="Genomic_DNA"/>
</dbReference>
<evidence type="ECO:0000256" key="5">
    <source>
        <dbReference type="ARBA" id="ARBA00022833"/>
    </source>
</evidence>
<comment type="catalytic activity">
    <reaction evidence="10">
        <text>Zn(2+)(in) = Zn(2+)(out)</text>
        <dbReference type="Rhea" id="RHEA:29351"/>
        <dbReference type="ChEBI" id="CHEBI:29105"/>
    </reaction>
    <physiologicalReaction direction="left-to-right" evidence="10">
        <dbReference type="Rhea" id="RHEA:29352"/>
    </physiologicalReaction>
</comment>